<gene>
    <name evidence="3" type="ORF">Asi02nite_04590</name>
</gene>
<reference evidence="3 4" key="1">
    <citation type="submission" date="2021-01" db="EMBL/GenBank/DDBJ databases">
        <title>Whole genome shotgun sequence of Asanoa siamensis NBRC 107932.</title>
        <authorList>
            <person name="Komaki H."/>
            <person name="Tamura T."/>
        </authorList>
    </citation>
    <scope>NUCLEOTIDE SEQUENCE [LARGE SCALE GENOMIC DNA]</scope>
    <source>
        <strain evidence="3 4">NBRC 107932</strain>
    </source>
</reference>
<dbReference type="InterPro" id="IPR020556">
    <property type="entry name" value="Amidase_CS"/>
</dbReference>
<protein>
    <submittedName>
        <fullName evidence="3">Amidase</fullName>
    </submittedName>
</protein>
<organism evidence="3 4">
    <name type="scientific">Asanoa siamensis</name>
    <dbReference type="NCBI Taxonomy" id="926357"/>
    <lineage>
        <taxon>Bacteria</taxon>
        <taxon>Bacillati</taxon>
        <taxon>Actinomycetota</taxon>
        <taxon>Actinomycetes</taxon>
        <taxon>Micromonosporales</taxon>
        <taxon>Micromonosporaceae</taxon>
        <taxon>Asanoa</taxon>
    </lineage>
</organism>
<dbReference type="SUPFAM" id="SSF75304">
    <property type="entry name" value="Amidase signature (AS) enzymes"/>
    <property type="match status" value="1"/>
</dbReference>
<comment type="similarity">
    <text evidence="1">Belongs to the amidase family.</text>
</comment>
<dbReference type="PROSITE" id="PS00571">
    <property type="entry name" value="AMIDASES"/>
    <property type="match status" value="1"/>
</dbReference>
<evidence type="ECO:0000259" key="2">
    <source>
        <dbReference type="Pfam" id="PF01425"/>
    </source>
</evidence>
<dbReference type="Pfam" id="PF01425">
    <property type="entry name" value="Amidase"/>
    <property type="match status" value="1"/>
</dbReference>
<keyword evidence="4" id="KW-1185">Reference proteome</keyword>
<accession>A0ABQ4CI11</accession>
<proteinExistence type="inferred from homology"/>
<dbReference type="EMBL" id="BONE01000002">
    <property type="protein sequence ID" value="GIF70941.1"/>
    <property type="molecule type" value="Genomic_DNA"/>
</dbReference>
<feature type="domain" description="Amidase" evidence="2">
    <location>
        <begin position="25"/>
        <end position="449"/>
    </location>
</feature>
<dbReference type="InterPro" id="IPR036928">
    <property type="entry name" value="AS_sf"/>
</dbReference>
<sequence length="480" mass="48630">MADLHDLTALEQGASIARGELTSAELVDHYLTRIAAFGDQVGAFVTVTADQARAEAVALDVARPAATGPLHGVPTAIKDLTLTAGVRTTFGSAAFADFVPPVDADVVTYLRAAGTVSLGKTTTSELGSSCHAESLVAPPARNPWSPRHTAGGSSGGAAAAVAAGLVPVAQGSDGGGSVRIPAAICGLVGYKPSRGLVSGGPLGFAGFGLPTHGAIARTVTDAAAFLDAMAVPTIGEPYLAPPAPGGGYLGAARTAAPGPLRIGWFTTPMLVDTEVDPACVAAVQAAASALAGAGHDVEQVTAPLTPDMWPLFETLWYVLALAPIPPALEPSLLPLTRYLRSRGETVSAGQLIAVLSELQTRVRHGLAGLAGYDVLLCPPLAVPQAEVGWFTAAEDPAADFDRQRRFSPYCAIFNVTGQPSVTVPTGATTDGLPVGVLLSGRFGDDARLLAAAAQLEGLAGRGDRHPAIWTDAPSATVNGV</sequence>
<evidence type="ECO:0000313" key="3">
    <source>
        <dbReference type="EMBL" id="GIF70941.1"/>
    </source>
</evidence>
<dbReference type="PANTHER" id="PTHR11895:SF7">
    <property type="entry name" value="GLUTAMYL-TRNA(GLN) AMIDOTRANSFERASE SUBUNIT A, MITOCHONDRIAL"/>
    <property type="match status" value="1"/>
</dbReference>
<dbReference type="InterPro" id="IPR023631">
    <property type="entry name" value="Amidase_dom"/>
</dbReference>
<dbReference type="InterPro" id="IPR000120">
    <property type="entry name" value="Amidase"/>
</dbReference>
<dbReference type="PANTHER" id="PTHR11895">
    <property type="entry name" value="TRANSAMIDASE"/>
    <property type="match status" value="1"/>
</dbReference>
<name>A0ABQ4CI11_9ACTN</name>
<evidence type="ECO:0000256" key="1">
    <source>
        <dbReference type="ARBA" id="ARBA00009199"/>
    </source>
</evidence>
<dbReference type="Proteomes" id="UP000604117">
    <property type="component" value="Unassembled WGS sequence"/>
</dbReference>
<evidence type="ECO:0000313" key="4">
    <source>
        <dbReference type="Proteomes" id="UP000604117"/>
    </source>
</evidence>
<dbReference type="Gene3D" id="3.90.1300.10">
    <property type="entry name" value="Amidase signature (AS) domain"/>
    <property type="match status" value="1"/>
</dbReference>
<dbReference type="RefSeq" id="WP_203710424.1">
    <property type="nucleotide sequence ID" value="NZ_BONE01000002.1"/>
</dbReference>
<comment type="caution">
    <text evidence="3">The sequence shown here is derived from an EMBL/GenBank/DDBJ whole genome shotgun (WGS) entry which is preliminary data.</text>
</comment>